<accession>A0A3G8LXM1</accession>
<dbReference type="Proteomes" id="UP000278035">
    <property type="component" value="Chromosome"/>
</dbReference>
<feature type="region of interest" description="Disordered" evidence="1">
    <location>
        <begin position="396"/>
        <end position="415"/>
    </location>
</feature>
<name>A0A3G8LXM1_9GAMM</name>
<organism evidence="2 3">
    <name type="scientific">Shewanella livingstonensis</name>
    <dbReference type="NCBI Taxonomy" id="150120"/>
    <lineage>
        <taxon>Bacteria</taxon>
        <taxon>Pseudomonadati</taxon>
        <taxon>Pseudomonadota</taxon>
        <taxon>Gammaproteobacteria</taxon>
        <taxon>Alteromonadales</taxon>
        <taxon>Shewanellaceae</taxon>
        <taxon>Shewanella</taxon>
    </lineage>
</organism>
<evidence type="ECO:0000313" key="3">
    <source>
        <dbReference type="Proteomes" id="UP000278035"/>
    </source>
</evidence>
<proteinExistence type="predicted"/>
<feature type="compositionally biased region" description="Basic and acidic residues" evidence="1">
    <location>
        <begin position="396"/>
        <end position="407"/>
    </location>
</feature>
<dbReference type="OrthoDB" id="6249707at2"/>
<reference evidence="3" key="1">
    <citation type="submission" date="2018-11" db="EMBL/GenBank/DDBJ databases">
        <title>Shewanella sp. M2.</title>
        <authorList>
            <person name="Hwang Y.J."/>
            <person name="Hwang C.Y."/>
        </authorList>
    </citation>
    <scope>NUCLEOTIDE SEQUENCE [LARGE SCALE GENOMIC DNA]</scope>
    <source>
        <strain evidence="3">LMG 19866</strain>
    </source>
</reference>
<dbReference type="KEGG" id="slj:EGC82_16250"/>
<dbReference type="AlphaFoldDB" id="A0A3G8LXM1"/>
<evidence type="ECO:0000313" key="2">
    <source>
        <dbReference type="EMBL" id="AZG74164.1"/>
    </source>
</evidence>
<dbReference type="EMBL" id="CP034015">
    <property type="protein sequence ID" value="AZG74164.1"/>
    <property type="molecule type" value="Genomic_DNA"/>
</dbReference>
<keyword evidence="3" id="KW-1185">Reference proteome</keyword>
<gene>
    <name evidence="2" type="ORF">EGC82_16250</name>
</gene>
<dbReference type="RefSeq" id="WP_124731678.1">
    <property type="nucleotide sequence ID" value="NZ_CBCSKC010000046.1"/>
</dbReference>
<sequence>MSKIIFKPEHHQPISHLLEMVNKSDAEARISFVIDEMTCKIIGGMGDNLQIISLETEKKWGIKNGNWSISASSLKQYWNNQKELVKSKTDFYIEVNYNKKSTYPFIDTLTEHESRLYFQAKSAITEHLDFLSLAEQSKQHTLSTSKAKDIIKAAETHTPFDTFEINKERAQIRIERDNEIIPYAIPESLKPEFNLLLNKDSVSQLSNLCDSTSAETVSIYIDDERAIFSDGSRVISSSLLSLRDYANKKEISFTVEQKIVVNIYTFKKEIENYRDIALIKQANEALLYIDNHCVMFAGLTDETGGNRFLSAEHIGKTQPTVYRIDLSELSKIKVKDITTATQIKIQMLLGSDGKRKLGFYSDRDTNQPYQSVYDIELAPEKMNQVLDAKKALEKKIKENGGEKEKQGDLLGFGDV</sequence>
<evidence type="ECO:0000256" key="1">
    <source>
        <dbReference type="SAM" id="MobiDB-lite"/>
    </source>
</evidence>
<protein>
    <submittedName>
        <fullName evidence="2">Uncharacterized protein</fullName>
    </submittedName>
</protein>